<evidence type="ECO:0000313" key="2">
    <source>
        <dbReference type="Proteomes" id="UP001604277"/>
    </source>
</evidence>
<keyword evidence="2" id="KW-1185">Reference proteome</keyword>
<accession>A0ABD1P5Y4</accession>
<reference evidence="2" key="1">
    <citation type="submission" date="2024-07" db="EMBL/GenBank/DDBJ databases">
        <title>Two chromosome-level genome assemblies of Korean endemic species Abeliophyllum distichum and Forsythia ovata (Oleaceae).</title>
        <authorList>
            <person name="Jang H."/>
        </authorList>
    </citation>
    <scope>NUCLEOTIDE SEQUENCE [LARGE SCALE GENOMIC DNA]</scope>
</reference>
<organism evidence="1 2">
    <name type="scientific">Forsythia ovata</name>
    <dbReference type="NCBI Taxonomy" id="205694"/>
    <lineage>
        <taxon>Eukaryota</taxon>
        <taxon>Viridiplantae</taxon>
        <taxon>Streptophyta</taxon>
        <taxon>Embryophyta</taxon>
        <taxon>Tracheophyta</taxon>
        <taxon>Spermatophyta</taxon>
        <taxon>Magnoliopsida</taxon>
        <taxon>eudicotyledons</taxon>
        <taxon>Gunneridae</taxon>
        <taxon>Pentapetalae</taxon>
        <taxon>asterids</taxon>
        <taxon>lamiids</taxon>
        <taxon>Lamiales</taxon>
        <taxon>Oleaceae</taxon>
        <taxon>Forsythieae</taxon>
        <taxon>Forsythia</taxon>
    </lineage>
</organism>
<dbReference type="PANTHER" id="PTHR33484">
    <property type="entry name" value="BNAC07G33360D PROTEIN"/>
    <property type="match status" value="1"/>
</dbReference>
<dbReference type="Proteomes" id="UP001604277">
    <property type="component" value="Unassembled WGS sequence"/>
</dbReference>
<proteinExistence type="predicted"/>
<dbReference type="AlphaFoldDB" id="A0ABD1P5Y4"/>
<protein>
    <submittedName>
        <fullName evidence="1">Uncharacterized protein</fullName>
    </submittedName>
</protein>
<dbReference type="PANTHER" id="PTHR33484:SF12">
    <property type="entry name" value="AP2_ERF DOMAIN-CONTAINING PROTEIN"/>
    <property type="match status" value="1"/>
</dbReference>
<name>A0ABD1P5Y4_9LAMI</name>
<evidence type="ECO:0000313" key="1">
    <source>
        <dbReference type="EMBL" id="KAL2459290.1"/>
    </source>
</evidence>
<gene>
    <name evidence="1" type="ORF">Fot_54979</name>
</gene>
<comment type="caution">
    <text evidence="1">The sequence shown here is derived from an EMBL/GenBank/DDBJ whole genome shotgun (WGS) entry which is preliminary data.</text>
</comment>
<sequence>MSSKADLARIGREGFGILEARLEKTARPNPQKPSVIQEPNRVCHYQYQPKQVRVYQVKPDEIMNCYEVLQFHEGLMVKDFTTTDKGADQSKKSCFPYNLAKVRATSVGNDNNNI</sequence>
<dbReference type="EMBL" id="JBFOLJ010000023">
    <property type="protein sequence ID" value="KAL2459290.1"/>
    <property type="molecule type" value="Genomic_DNA"/>
</dbReference>